<dbReference type="GO" id="GO:0005524">
    <property type="term" value="F:ATP binding"/>
    <property type="evidence" value="ECO:0007669"/>
    <property type="project" value="UniProtKB-KW"/>
</dbReference>
<evidence type="ECO:0000313" key="6">
    <source>
        <dbReference type="Proteomes" id="UP000318521"/>
    </source>
</evidence>
<dbReference type="Pfam" id="PF00005">
    <property type="entry name" value="ABC_tran"/>
    <property type="match status" value="1"/>
</dbReference>
<evidence type="ECO:0000256" key="1">
    <source>
        <dbReference type="ARBA" id="ARBA00022448"/>
    </source>
</evidence>
<accession>A0A554A0Z7</accession>
<evidence type="ECO:0000313" key="5">
    <source>
        <dbReference type="EMBL" id="TSB47353.1"/>
    </source>
</evidence>
<keyword evidence="1" id="KW-0813">Transport</keyword>
<dbReference type="Proteomes" id="UP000318521">
    <property type="component" value="Unassembled WGS sequence"/>
</dbReference>
<dbReference type="AlphaFoldDB" id="A0A554A0Z7"/>
<reference evidence="5 6" key="1">
    <citation type="submission" date="2019-07" db="EMBL/GenBank/DDBJ databases">
        <authorList>
            <person name="Park Y.J."/>
            <person name="Jeong S.E."/>
            <person name="Jung H.S."/>
        </authorList>
    </citation>
    <scope>NUCLEOTIDE SEQUENCE [LARGE SCALE GENOMIC DNA]</scope>
    <source>
        <strain evidence="6">P16(2019)</strain>
    </source>
</reference>
<comment type="caution">
    <text evidence="5">The sequence shown here is derived from an EMBL/GenBank/DDBJ whole genome shotgun (WGS) entry which is preliminary data.</text>
</comment>
<dbReference type="PROSITE" id="PS50893">
    <property type="entry name" value="ABC_TRANSPORTER_2"/>
    <property type="match status" value="1"/>
</dbReference>
<dbReference type="InterPro" id="IPR003593">
    <property type="entry name" value="AAA+_ATPase"/>
</dbReference>
<organism evidence="5 6">
    <name type="scientific">Alkalicoccobacillus porphyridii</name>
    <dbReference type="NCBI Taxonomy" id="2597270"/>
    <lineage>
        <taxon>Bacteria</taxon>
        <taxon>Bacillati</taxon>
        <taxon>Bacillota</taxon>
        <taxon>Bacilli</taxon>
        <taxon>Bacillales</taxon>
        <taxon>Bacillaceae</taxon>
        <taxon>Alkalicoccobacillus</taxon>
    </lineage>
</organism>
<dbReference type="GO" id="GO:0016887">
    <property type="term" value="F:ATP hydrolysis activity"/>
    <property type="evidence" value="ECO:0007669"/>
    <property type="project" value="InterPro"/>
</dbReference>
<name>A0A554A0Z7_9BACI</name>
<dbReference type="SMART" id="SM00382">
    <property type="entry name" value="AAA"/>
    <property type="match status" value="1"/>
</dbReference>
<keyword evidence="6" id="KW-1185">Reference proteome</keyword>
<dbReference type="InterPro" id="IPR003439">
    <property type="entry name" value="ABC_transporter-like_ATP-bd"/>
</dbReference>
<keyword evidence="2" id="KW-0547">Nucleotide-binding</keyword>
<evidence type="ECO:0000259" key="4">
    <source>
        <dbReference type="PROSITE" id="PS50893"/>
    </source>
</evidence>
<protein>
    <submittedName>
        <fullName evidence="5">ATP-binding cassette domain-containing protein</fullName>
    </submittedName>
</protein>
<dbReference type="CDD" id="cd03230">
    <property type="entry name" value="ABC_DR_subfamily_A"/>
    <property type="match status" value="1"/>
</dbReference>
<feature type="domain" description="ABC transporter" evidence="4">
    <location>
        <begin position="2"/>
        <end position="231"/>
    </location>
</feature>
<dbReference type="PROSITE" id="PS00211">
    <property type="entry name" value="ABC_TRANSPORTER_1"/>
    <property type="match status" value="1"/>
</dbReference>
<evidence type="ECO:0000256" key="3">
    <source>
        <dbReference type="ARBA" id="ARBA00022840"/>
    </source>
</evidence>
<evidence type="ECO:0000256" key="2">
    <source>
        <dbReference type="ARBA" id="ARBA00022741"/>
    </source>
</evidence>
<dbReference type="OrthoDB" id="2365508at2"/>
<sequence>MLELKKVSIAYKDKQVLQNLSLTAKKGEIIGLVAPNGTGKTTLFKVISHSIKPDSGKVTVDKTYSYQSEKQQVAIHKQLTTFPDQSELFAELTGMDHLKLYADMWKGTRTHIPTLTASLKMDHYVKKKVKTYSLGMRQRLCFAMMVAADTKIMLLDEVMNGLDVENVAIISKQLLDFKQQDKLVFVASHLLENLDLYADRVLYLRDGQFIHEQRFHEKQSDYIKVGIKKDQYDQLCAAVSLPDNHVYLANRLLCIPFDVLSAEQQTEWIQRLLEYKGTDLTIGPLGTLEYYEKFYA</sequence>
<dbReference type="SUPFAM" id="SSF52540">
    <property type="entry name" value="P-loop containing nucleoside triphosphate hydrolases"/>
    <property type="match status" value="1"/>
</dbReference>
<dbReference type="PANTHER" id="PTHR42939">
    <property type="entry name" value="ABC TRANSPORTER ATP-BINDING PROTEIN ALBC-RELATED"/>
    <property type="match status" value="1"/>
</dbReference>
<proteinExistence type="predicted"/>
<dbReference type="InterPro" id="IPR017871">
    <property type="entry name" value="ABC_transporter-like_CS"/>
</dbReference>
<keyword evidence="3 5" id="KW-0067">ATP-binding</keyword>
<dbReference type="Gene3D" id="3.40.50.300">
    <property type="entry name" value="P-loop containing nucleotide triphosphate hydrolases"/>
    <property type="match status" value="1"/>
</dbReference>
<dbReference type="RefSeq" id="WP_143847852.1">
    <property type="nucleotide sequence ID" value="NZ_VLXZ01000003.1"/>
</dbReference>
<dbReference type="EMBL" id="VLXZ01000003">
    <property type="protein sequence ID" value="TSB47353.1"/>
    <property type="molecule type" value="Genomic_DNA"/>
</dbReference>
<dbReference type="PANTHER" id="PTHR42939:SF1">
    <property type="entry name" value="ABC TRANSPORTER ATP-BINDING PROTEIN ALBC-RELATED"/>
    <property type="match status" value="1"/>
</dbReference>
<dbReference type="InterPro" id="IPR051782">
    <property type="entry name" value="ABC_Transporter_VariousFunc"/>
</dbReference>
<dbReference type="InterPro" id="IPR027417">
    <property type="entry name" value="P-loop_NTPase"/>
</dbReference>
<gene>
    <name evidence="5" type="ORF">FN960_06335</name>
</gene>